<evidence type="ECO:0000256" key="5">
    <source>
        <dbReference type="SAM" id="MobiDB-lite"/>
    </source>
</evidence>
<keyword evidence="2 6" id="KW-0689">Ribosomal protein</keyword>
<organism evidence="6 7">
    <name type="scientific">Cellulosimicrobium funkei</name>
    <dbReference type="NCBI Taxonomy" id="264251"/>
    <lineage>
        <taxon>Bacteria</taxon>
        <taxon>Bacillati</taxon>
        <taxon>Actinomycetota</taxon>
        <taxon>Actinomycetes</taxon>
        <taxon>Micrococcales</taxon>
        <taxon>Promicromonosporaceae</taxon>
        <taxon>Cellulosimicrobium</taxon>
    </lineage>
</organism>
<keyword evidence="3" id="KW-0687">Ribonucleoprotein</keyword>
<comment type="similarity">
    <text evidence="1">Belongs to the bacterial ribosomal protein bL32 family.</text>
</comment>
<gene>
    <name evidence="6" type="primary">rpmF</name>
    <name evidence="6" type="ORF">E1O70_16955</name>
</gene>
<evidence type="ECO:0000256" key="3">
    <source>
        <dbReference type="ARBA" id="ARBA00023274"/>
    </source>
</evidence>
<keyword evidence="7" id="KW-1185">Reference proteome</keyword>
<evidence type="ECO:0000256" key="2">
    <source>
        <dbReference type="ARBA" id="ARBA00022980"/>
    </source>
</evidence>
<protein>
    <recommendedName>
        <fullName evidence="4">Large ribosomal subunit protein bL32</fullName>
    </recommendedName>
</protein>
<dbReference type="NCBIfam" id="TIGR01031">
    <property type="entry name" value="rpmF_bact"/>
    <property type="match status" value="1"/>
</dbReference>
<dbReference type="Proteomes" id="UP000298003">
    <property type="component" value="Unassembled WGS sequence"/>
</dbReference>
<dbReference type="GO" id="GO:0015934">
    <property type="term" value="C:large ribosomal subunit"/>
    <property type="evidence" value="ECO:0007669"/>
    <property type="project" value="InterPro"/>
</dbReference>
<name>A0A4Y8QYT9_9MICO</name>
<dbReference type="GO" id="GO:0003735">
    <property type="term" value="F:structural constituent of ribosome"/>
    <property type="evidence" value="ECO:0007669"/>
    <property type="project" value="InterPro"/>
</dbReference>
<comment type="caution">
    <text evidence="6">The sequence shown here is derived from an EMBL/GenBank/DDBJ whole genome shotgun (WGS) entry which is preliminary data.</text>
</comment>
<reference evidence="6 7" key="1">
    <citation type="submission" date="2019-03" db="EMBL/GenBank/DDBJ databases">
        <title>Cellulosimicrobium funkei JCM14302 Assembly.</title>
        <authorList>
            <person name="Dou T."/>
        </authorList>
    </citation>
    <scope>NUCLEOTIDE SEQUENCE [LARGE SCALE GENOMIC DNA]</scope>
    <source>
        <strain evidence="6 7">JCM 14302</strain>
    </source>
</reference>
<dbReference type="RefSeq" id="WP_082774420.1">
    <property type="nucleotide sequence ID" value="NZ_CBDRLA010000005.1"/>
</dbReference>
<dbReference type="EMBL" id="SOZH01000010">
    <property type="protein sequence ID" value="TFF05740.1"/>
    <property type="molecule type" value="Genomic_DNA"/>
</dbReference>
<dbReference type="AlphaFoldDB" id="A0A4Y8QYT9"/>
<feature type="region of interest" description="Disordered" evidence="5">
    <location>
        <begin position="1"/>
        <end position="25"/>
    </location>
</feature>
<sequence length="43" mass="4665">MRTVPPRRRSRRADGATARAVPSCPRCGARRTAHPLRLVGGVV</sequence>
<feature type="compositionally biased region" description="Basic residues" evidence="5">
    <location>
        <begin position="1"/>
        <end position="11"/>
    </location>
</feature>
<evidence type="ECO:0000313" key="6">
    <source>
        <dbReference type="EMBL" id="TFF05740.1"/>
    </source>
</evidence>
<proteinExistence type="inferred from homology"/>
<dbReference type="InterPro" id="IPR002677">
    <property type="entry name" value="Ribosomal_bL32"/>
</dbReference>
<evidence type="ECO:0000256" key="1">
    <source>
        <dbReference type="ARBA" id="ARBA00008560"/>
    </source>
</evidence>
<dbReference type="GeneID" id="99614017"/>
<dbReference type="GO" id="GO:0006412">
    <property type="term" value="P:translation"/>
    <property type="evidence" value="ECO:0007669"/>
    <property type="project" value="InterPro"/>
</dbReference>
<evidence type="ECO:0000256" key="4">
    <source>
        <dbReference type="ARBA" id="ARBA00035178"/>
    </source>
</evidence>
<accession>A0A4Y8QYT9</accession>
<evidence type="ECO:0000313" key="7">
    <source>
        <dbReference type="Proteomes" id="UP000298003"/>
    </source>
</evidence>